<reference evidence="6" key="1">
    <citation type="journal article" date="2019" name="Int. J. Syst. Evol. Microbiol.">
        <title>The Global Catalogue of Microorganisms (GCM) 10K type strain sequencing project: providing services to taxonomists for standard genome sequencing and annotation.</title>
        <authorList>
            <consortium name="The Broad Institute Genomics Platform"/>
            <consortium name="The Broad Institute Genome Sequencing Center for Infectious Disease"/>
            <person name="Wu L."/>
            <person name="Ma J."/>
        </authorList>
    </citation>
    <scope>NUCLEOTIDE SEQUENCE [LARGE SCALE GENOMIC DNA]</scope>
    <source>
        <strain evidence="6">JCM 17919</strain>
    </source>
</reference>
<dbReference type="Gene3D" id="2.40.30.170">
    <property type="match status" value="1"/>
</dbReference>
<evidence type="ECO:0000256" key="1">
    <source>
        <dbReference type="ARBA" id="ARBA00009477"/>
    </source>
</evidence>
<sequence length="348" mass="37209">MKQILYTALAALLLQACSSKANKQTATLPQKETIPVRLLAVSTESSTEGSVRASGVIAAQNEARLSFKIGGVIETINVKEGDNVRRGQLLATLKPTEIAAQVQQAQLAVEKAERDHQRVQNLYKDSVATLEQLQNTRTGLDIARQGLQQAQFNRQYANIYAPADGIIVKKIASVGELAGPGTPVLFLNNVSASEKWVLRASLSDQDWAAIREGNTATVRIDAFPGVDFKGVVSKKAPTADPASGSFTVEVQVDLAGRRPAPGMFGRAQISAARAATANSIPYEALLEADGSTGYVFVTEDRKTVKKVPVKIGRISPERVYLSGGLEGYQWVVSTGSPYLKDGSAISVQ</sequence>
<dbReference type="Proteomes" id="UP001501725">
    <property type="component" value="Unassembled WGS sequence"/>
</dbReference>
<protein>
    <submittedName>
        <fullName evidence="5">Multidrug efflux RND transporter periplasmic adaptor subunit MexJ</fullName>
    </submittedName>
</protein>
<dbReference type="Gene3D" id="2.40.50.100">
    <property type="match status" value="1"/>
</dbReference>
<dbReference type="PANTHER" id="PTHR30469:SF15">
    <property type="entry name" value="HLYD FAMILY OF SECRETION PROTEINS"/>
    <property type="match status" value="1"/>
</dbReference>
<evidence type="ECO:0000259" key="3">
    <source>
        <dbReference type="Pfam" id="PF25954"/>
    </source>
</evidence>
<feature type="domain" description="CzcB-like barrel-sandwich hybrid" evidence="4">
    <location>
        <begin position="64"/>
        <end position="179"/>
    </location>
</feature>
<evidence type="ECO:0000256" key="2">
    <source>
        <dbReference type="SAM" id="SignalP"/>
    </source>
</evidence>
<dbReference type="PROSITE" id="PS51257">
    <property type="entry name" value="PROKAR_LIPOPROTEIN"/>
    <property type="match status" value="1"/>
</dbReference>
<organism evidence="5 6">
    <name type="scientific">Flaviaesturariibacter amylovorans</name>
    <dbReference type="NCBI Taxonomy" id="1084520"/>
    <lineage>
        <taxon>Bacteria</taxon>
        <taxon>Pseudomonadati</taxon>
        <taxon>Bacteroidota</taxon>
        <taxon>Chitinophagia</taxon>
        <taxon>Chitinophagales</taxon>
        <taxon>Chitinophagaceae</taxon>
        <taxon>Flaviaestuariibacter</taxon>
    </lineage>
</organism>
<feature type="chain" id="PRO_5047084816" evidence="2">
    <location>
        <begin position="22"/>
        <end position="348"/>
    </location>
</feature>
<dbReference type="EMBL" id="BAABGY010000011">
    <property type="protein sequence ID" value="GAA4338403.1"/>
    <property type="molecule type" value="Genomic_DNA"/>
</dbReference>
<dbReference type="Pfam" id="PF25954">
    <property type="entry name" value="Beta-barrel_RND_2"/>
    <property type="match status" value="1"/>
</dbReference>
<dbReference type="RefSeq" id="WP_345257080.1">
    <property type="nucleotide sequence ID" value="NZ_BAABGY010000011.1"/>
</dbReference>
<accession>A0ABP8HFC9</accession>
<comment type="similarity">
    <text evidence="1">Belongs to the membrane fusion protein (MFP) (TC 8.A.1) family.</text>
</comment>
<keyword evidence="6" id="KW-1185">Reference proteome</keyword>
<name>A0ABP8HFC9_9BACT</name>
<dbReference type="NCBIfam" id="TIGR01730">
    <property type="entry name" value="RND_mfp"/>
    <property type="match status" value="1"/>
</dbReference>
<comment type="caution">
    <text evidence="5">The sequence shown here is derived from an EMBL/GenBank/DDBJ whole genome shotgun (WGS) entry which is preliminary data.</text>
</comment>
<evidence type="ECO:0000259" key="4">
    <source>
        <dbReference type="Pfam" id="PF25973"/>
    </source>
</evidence>
<dbReference type="SUPFAM" id="SSF111369">
    <property type="entry name" value="HlyD-like secretion proteins"/>
    <property type="match status" value="1"/>
</dbReference>
<keyword evidence="2" id="KW-0732">Signal</keyword>
<dbReference type="Gene3D" id="2.40.420.20">
    <property type="match status" value="1"/>
</dbReference>
<dbReference type="PANTHER" id="PTHR30469">
    <property type="entry name" value="MULTIDRUG RESISTANCE PROTEIN MDTA"/>
    <property type="match status" value="1"/>
</dbReference>
<dbReference type="InterPro" id="IPR058792">
    <property type="entry name" value="Beta-barrel_RND_2"/>
</dbReference>
<feature type="domain" description="CusB-like beta-barrel" evidence="3">
    <location>
        <begin position="198"/>
        <end position="272"/>
    </location>
</feature>
<dbReference type="InterPro" id="IPR006143">
    <property type="entry name" value="RND_pump_MFP"/>
</dbReference>
<dbReference type="Pfam" id="PF25973">
    <property type="entry name" value="BSH_CzcB"/>
    <property type="match status" value="1"/>
</dbReference>
<proteinExistence type="inferred from homology"/>
<evidence type="ECO:0000313" key="5">
    <source>
        <dbReference type="EMBL" id="GAA4338403.1"/>
    </source>
</evidence>
<dbReference type="InterPro" id="IPR058647">
    <property type="entry name" value="BSH_CzcB-like"/>
</dbReference>
<feature type="signal peptide" evidence="2">
    <location>
        <begin position="1"/>
        <end position="21"/>
    </location>
</feature>
<gene>
    <name evidence="5" type="primary">mexJ</name>
    <name evidence="5" type="ORF">GCM10023184_34810</name>
</gene>
<evidence type="ECO:0000313" key="6">
    <source>
        <dbReference type="Proteomes" id="UP001501725"/>
    </source>
</evidence>